<reference evidence="4" key="1">
    <citation type="submission" date="2017-02" db="UniProtKB">
        <authorList>
            <consortium name="WormBaseParasite"/>
        </authorList>
    </citation>
    <scope>IDENTIFICATION</scope>
</reference>
<feature type="region of interest" description="Disordered" evidence="1">
    <location>
        <begin position="75"/>
        <end position="112"/>
    </location>
</feature>
<evidence type="ECO:0000313" key="4">
    <source>
        <dbReference type="WBParaSite" id="BTMF_0000403801-mRNA-1"/>
    </source>
</evidence>
<dbReference type="Proteomes" id="UP000280834">
    <property type="component" value="Unassembled WGS sequence"/>
</dbReference>
<organism evidence="4">
    <name type="scientific">Brugia timori</name>
    <dbReference type="NCBI Taxonomy" id="42155"/>
    <lineage>
        <taxon>Eukaryota</taxon>
        <taxon>Metazoa</taxon>
        <taxon>Ecdysozoa</taxon>
        <taxon>Nematoda</taxon>
        <taxon>Chromadorea</taxon>
        <taxon>Rhabditida</taxon>
        <taxon>Spirurina</taxon>
        <taxon>Spiruromorpha</taxon>
        <taxon>Filarioidea</taxon>
        <taxon>Onchocercidae</taxon>
        <taxon>Brugia</taxon>
    </lineage>
</organism>
<accession>A0A0R3QCF8</accession>
<dbReference type="AlphaFoldDB" id="A0A0R3QCF8"/>
<proteinExistence type="predicted"/>
<reference evidence="2 3" key="2">
    <citation type="submission" date="2018-11" db="EMBL/GenBank/DDBJ databases">
        <authorList>
            <consortium name="Pathogen Informatics"/>
        </authorList>
    </citation>
    <scope>NUCLEOTIDE SEQUENCE [LARGE SCALE GENOMIC DNA]</scope>
</reference>
<keyword evidence="3" id="KW-1185">Reference proteome</keyword>
<evidence type="ECO:0000256" key="1">
    <source>
        <dbReference type="SAM" id="MobiDB-lite"/>
    </source>
</evidence>
<dbReference type="EMBL" id="UZAG01002986">
    <property type="protein sequence ID" value="VDO14565.1"/>
    <property type="molecule type" value="Genomic_DNA"/>
</dbReference>
<dbReference type="STRING" id="42155.A0A0R3QCF8"/>
<evidence type="ECO:0000313" key="3">
    <source>
        <dbReference type="Proteomes" id="UP000280834"/>
    </source>
</evidence>
<gene>
    <name evidence="2" type="ORF">BTMF_LOCUS3342</name>
</gene>
<sequence>MALLKAVDMAQRFRPYGAPPAYAPPPGNYFAAPPTYYIPPGGNYNGFQAPTNVFPNHPPAGDVYMYEAPPPYSGIGPDPSAIPAGGQVHNSGIGPNAPSQQPMYAPPLPTKS</sequence>
<name>A0A0R3QCF8_9BILA</name>
<dbReference type="WBParaSite" id="BTMF_0000403801-mRNA-1">
    <property type="protein sequence ID" value="BTMF_0000403801-mRNA-1"/>
    <property type="gene ID" value="BTMF_0000403801"/>
</dbReference>
<evidence type="ECO:0000313" key="2">
    <source>
        <dbReference type="EMBL" id="VDO14565.1"/>
    </source>
</evidence>
<protein>
    <submittedName>
        <fullName evidence="4">Protein shisa-5</fullName>
    </submittedName>
</protein>